<accession>A0ABY8IY63</accession>
<dbReference type="InterPro" id="IPR050275">
    <property type="entry name" value="PGM_Phosphatase"/>
</dbReference>
<dbReference type="SUPFAM" id="SSF53254">
    <property type="entry name" value="Phosphoglycerate mutase-like"/>
    <property type="match status" value="1"/>
</dbReference>
<dbReference type="PANTHER" id="PTHR48100:SF1">
    <property type="entry name" value="HISTIDINE PHOSPHATASE FAMILY PROTEIN-RELATED"/>
    <property type="match status" value="1"/>
</dbReference>
<protein>
    <submittedName>
        <fullName evidence="2">Histidine phosphatase family protein</fullName>
        <ecNumber evidence="2">3.1.3.-</ecNumber>
    </submittedName>
</protein>
<dbReference type="Pfam" id="PF00300">
    <property type="entry name" value="His_Phos_1"/>
    <property type="match status" value="1"/>
</dbReference>
<feature type="region of interest" description="Disordered" evidence="1">
    <location>
        <begin position="1"/>
        <end position="31"/>
    </location>
</feature>
<organism evidence="2 3">
    <name type="scientific">Halobacillus naozhouensis</name>
    <dbReference type="NCBI Taxonomy" id="554880"/>
    <lineage>
        <taxon>Bacteria</taxon>
        <taxon>Bacillati</taxon>
        <taxon>Bacillota</taxon>
        <taxon>Bacilli</taxon>
        <taxon>Bacillales</taxon>
        <taxon>Bacillaceae</taxon>
        <taxon>Halobacillus</taxon>
    </lineage>
</organism>
<keyword evidence="3" id="KW-1185">Reference proteome</keyword>
<evidence type="ECO:0000313" key="3">
    <source>
        <dbReference type="Proteomes" id="UP001221597"/>
    </source>
</evidence>
<name>A0ABY8IY63_9BACI</name>
<dbReference type="GO" id="GO:0016787">
    <property type="term" value="F:hydrolase activity"/>
    <property type="evidence" value="ECO:0007669"/>
    <property type="project" value="UniProtKB-KW"/>
</dbReference>
<dbReference type="EMBL" id="CP121671">
    <property type="protein sequence ID" value="WFT73691.1"/>
    <property type="molecule type" value="Genomic_DNA"/>
</dbReference>
<dbReference type="InterPro" id="IPR013078">
    <property type="entry name" value="His_Pase_superF_clade-1"/>
</dbReference>
<dbReference type="PANTHER" id="PTHR48100">
    <property type="entry name" value="BROAD-SPECIFICITY PHOSPHATASE YOR283W-RELATED"/>
    <property type="match status" value="1"/>
</dbReference>
<dbReference type="RefSeq" id="WP_283075698.1">
    <property type="nucleotide sequence ID" value="NZ_CP121671.1"/>
</dbReference>
<dbReference type="InterPro" id="IPR029033">
    <property type="entry name" value="His_PPase_superfam"/>
</dbReference>
<dbReference type="EC" id="3.1.3.-" evidence="2"/>
<dbReference type="Gene3D" id="3.40.50.1240">
    <property type="entry name" value="Phosphoglycerate mutase-like"/>
    <property type="match status" value="1"/>
</dbReference>
<dbReference type="SMART" id="SM00855">
    <property type="entry name" value="PGAM"/>
    <property type="match status" value="1"/>
</dbReference>
<evidence type="ECO:0000256" key="1">
    <source>
        <dbReference type="SAM" id="MobiDB-lite"/>
    </source>
</evidence>
<evidence type="ECO:0000313" key="2">
    <source>
        <dbReference type="EMBL" id="WFT73691.1"/>
    </source>
</evidence>
<reference evidence="2 3" key="1">
    <citation type="submission" date="2023-04" db="EMBL/GenBank/DDBJ databases">
        <title>Genome sequence of Halobacillus naozhouensis KACC 21980.</title>
        <authorList>
            <person name="Kim S."/>
            <person name="Heo J."/>
            <person name="Kwon S.-W."/>
        </authorList>
    </citation>
    <scope>NUCLEOTIDE SEQUENCE [LARGE SCALE GENOMIC DNA]</scope>
    <source>
        <strain evidence="2 3">KCTC 13234</strain>
    </source>
</reference>
<dbReference type="Proteomes" id="UP001221597">
    <property type="component" value="Chromosome"/>
</dbReference>
<sequence>MTTLGLIRHGSTPWNKEKRAQGNSDIPLDQEGRQDAYKLAGRLDDEEWDVIYSSPLKRAKQTAEIIAKRLSIQEILIDHRIREASGGQIEGTIEEERIEKWGVNWRDLDLGIEKQPSIFERGKSFVKDVVINHPNKRVLIVSHGAFIGHLVSGLDEGFKEVERLDNTSVTLVNKLEEKWRCDLYNCTKHLTVK</sequence>
<proteinExistence type="predicted"/>
<gene>
    <name evidence="2" type="ORF">P9989_15115</name>
</gene>
<dbReference type="CDD" id="cd07067">
    <property type="entry name" value="HP_PGM_like"/>
    <property type="match status" value="1"/>
</dbReference>
<keyword evidence="2" id="KW-0378">Hydrolase</keyword>